<keyword evidence="3 9" id="KW-0808">Transferase</keyword>
<evidence type="ECO:0000313" key="10">
    <source>
        <dbReference type="Proteomes" id="UP000325395"/>
    </source>
</evidence>
<evidence type="ECO:0000256" key="5">
    <source>
        <dbReference type="ARBA" id="ARBA00022989"/>
    </source>
</evidence>
<gene>
    <name evidence="9" type="ORF">BDV36DRAFT_285601</name>
</gene>
<evidence type="ECO:0000256" key="2">
    <source>
        <dbReference type="ARBA" id="ARBA00007282"/>
    </source>
</evidence>
<feature type="transmembrane region" description="Helical" evidence="7">
    <location>
        <begin position="334"/>
        <end position="355"/>
    </location>
</feature>
<name>A0ABQ6WDH6_9EURO</name>
<dbReference type="PANTHER" id="PTHR31595">
    <property type="entry name" value="LONG-CHAIN-ALCOHOL O-FATTY-ACYLTRANSFERASE 3-RELATED"/>
    <property type="match status" value="1"/>
</dbReference>
<accession>A0ABQ6WDH6</accession>
<dbReference type="Proteomes" id="UP000325395">
    <property type="component" value="Unassembled WGS sequence"/>
</dbReference>
<evidence type="ECO:0000256" key="4">
    <source>
        <dbReference type="ARBA" id="ARBA00022692"/>
    </source>
</evidence>
<dbReference type="GO" id="GO:0016740">
    <property type="term" value="F:transferase activity"/>
    <property type="evidence" value="ECO:0007669"/>
    <property type="project" value="UniProtKB-KW"/>
</dbReference>
<protein>
    <submittedName>
        <fullName evidence="9">Membrane bound O-acyl transferase family-domain-containing protein</fullName>
    </submittedName>
</protein>
<organism evidence="9 10">
    <name type="scientific">Aspergillus pseudocaelatus</name>
    <dbReference type="NCBI Taxonomy" id="1825620"/>
    <lineage>
        <taxon>Eukaryota</taxon>
        <taxon>Fungi</taxon>
        <taxon>Dikarya</taxon>
        <taxon>Ascomycota</taxon>
        <taxon>Pezizomycotina</taxon>
        <taxon>Eurotiomycetes</taxon>
        <taxon>Eurotiomycetidae</taxon>
        <taxon>Eurotiales</taxon>
        <taxon>Aspergillaceae</taxon>
        <taxon>Aspergillus</taxon>
        <taxon>Aspergillus subgen. Circumdati</taxon>
    </lineage>
</organism>
<comment type="similarity">
    <text evidence="2">Belongs to the wax synthase family.</text>
</comment>
<reference evidence="9 10" key="1">
    <citation type="submission" date="2019-04" db="EMBL/GenBank/DDBJ databases">
        <authorList>
            <consortium name="DOE Joint Genome Institute"/>
            <person name="Mondo S."/>
            <person name="Kjaerbolling I."/>
            <person name="Vesth T."/>
            <person name="Frisvad J.C."/>
            <person name="Nybo J.L."/>
            <person name="Theobald S."/>
            <person name="Kildgaard S."/>
            <person name="Isbrandt T."/>
            <person name="Kuo A."/>
            <person name="Sato A."/>
            <person name="Lyhne E.K."/>
            <person name="Kogle M.E."/>
            <person name="Wiebenga A."/>
            <person name="Kun R.S."/>
            <person name="Lubbers R.J."/>
            <person name="Makela M.R."/>
            <person name="Barry K."/>
            <person name="Chovatia M."/>
            <person name="Clum A."/>
            <person name="Daum C."/>
            <person name="Haridas S."/>
            <person name="He G."/>
            <person name="LaButti K."/>
            <person name="Lipzen A."/>
            <person name="Riley R."/>
            <person name="Salamov A."/>
            <person name="Simmons B.A."/>
            <person name="Magnuson J.K."/>
            <person name="Henrissat B."/>
            <person name="Mortensen U.H."/>
            <person name="Larsen T.O."/>
            <person name="Devries R.P."/>
            <person name="Grigoriev I.V."/>
            <person name="Machida M."/>
            <person name="Baker S.E."/>
            <person name="Andersen M.R."/>
            <person name="Cantor M.N."/>
            <person name="Hua S.X."/>
        </authorList>
    </citation>
    <scope>NUCLEOTIDE SEQUENCE [LARGE SCALE GENOMIC DNA]</scope>
    <source>
        <strain evidence="9 10">CBS 117616</strain>
    </source>
</reference>
<feature type="domain" description="Wax synthase" evidence="8">
    <location>
        <begin position="222"/>
        <end position="300"/>
    </location>
</feature>
<evidence type="ECO:0000256" key="1">
    <source>
        <dbReference type="ARBA" id="ARBA00004141"/>
    </source>
</evidence>
<evidence type="ECO:0000256" key="6">
    <source>
        <dbReference type="ARBA" id="ARBA00023136"/>
    </source>
</evidence>
<evidence type="ECO:0000259" key="8">
    <source>
        <dbReference type="Pfam" id="PF13813"/>
    </source>
</evidence>
<evidence type="ECO:0000313" key="9">
    <source>
        <dbReference type="EMBL" id="KAE8415168.1"/>
    </source>
</evidence>
<proteinExistence type="inferred from homology"/>
<feature type="transmembrane region" description="Helical" evidence="7">
    <location>
        <begin position="265"/>
        <end position="282"/>
    </location>
</feature>
<keyword evidence="6 7" id="KW-0472">Membrane</keyword>
<dbReference type="EMBL" id="ML735772">
    <property type="protein sequence ID" value="KAE8415168.1"/>
    <property type="molecule type" value="Genomic_DNA"/>
</dbReference>
<dbReference type="InterPro" id="IPR044851">
    <property type="entry name" value="Wax_synthase"/>
</dbReference>
<dbReference type="PANTHER" id="PTHR31595:SF60">
    <property type="entry name" value="BIOSYNTHESIS PROTEIN (TRI7), PUTATIVE (AFU_ORTHOLOGUE AFUA_8G05970)-RELATED"/>
    <property type="match status" value="1"/>
</dbReference>
<keyword evidence="5 7" id="KW-1133">Transmembrane helix</keyword>
<keyword evidence="4 7" id="KW-0812">Transmembrane</keyword>
<comment type="subcellular location">
    <subcellularLocation>
        <location evidence="1">Membrane</location>
        <topology evidence="1">Multi-pass membrane protein</topology>
    </subcellularLocation>
</comment>
<sequence>MKPHSTFLLFLEMTVCATVLGFMNPKSPIRLGGLLIIYLCMWQCITTSPTYLMRSAWASLVGGYAVTLSFHYIDIALLSPWPFERIVSATKPPQLENEDEVIRRQKSSVTKEGISWKGKLKFGLSSTFTARFCGTPHEVRHVPRFSNNDPNYVPYRTRFIRNTVLTNIPLSRRFHDVSPNELLMRTSGGVGVILGLICSQRGFYNLFALVGNLLGLSAPRDWPPFHGSPLEAYSLRRFWSLFWHQANTHKFNSISDFILRSVFKYARAITIFALSAVMHFLIDISAGIPVRKSGTIPFFCTQAFDIVLEDAAMKMNSYITVYANARLPVLAERVLGFTWVAIFLIWPTPMCVYPIMYRSAAGLNDAIIPFSTIGLLNFPTRRPTFLRSSRRSPTLPCLACSLNTKNG</sequence>
<evidence type="ECO:0000256" key="7">
    <source>
        <dbReference type="SAM" id="Phobius"/>
    </source>
</evidence>
<dbReference type="InterPro" id="IPR032805">
    <property type="entry name" value="Wax_synthase_dom"/>
</dbReference>
<dbReference type="Pfam" id="PF13813">
    <property type="entry name" value="MBOAT_2"/>
    <property type="match status" value="1"/>
</dbReference>
<keyword evidence="10" id="KW-1185">Reference proteome</keyword>
<evidence type="ECO:0000256" key="3">
    <source>
        <dbReference type="ARBA" id="ARBA00022679"/>
    </source>
</evidence>
<feature type="transmembrane region" description="Helical" evidence="7">
    <location>
        <begin position="57"/>
        <end position="78"/>
    </location>
</feature>
<feature type="transmembrane region" description="Helical" evidence="7">
    <location>
        <begin position="6"/>
        <end position="24"/>
    </location>
</feature>
<feature type="transmembrane region" description="Helical" evidence="7">
    <location>
        <begin position="31"/>
        <end position="51"/>
    </location>
</feature>